<keyword evidence="5" id="KW-0378">Hydrolase</keyword>
<dbReference type="InterPro" id="IPR016656">
    <property type="entry name" value="TFIIE-bsu"/>
</dbReference>
<keyword evidence="4" id="KW-0645">Protease</keyword>
<feature type="compositionally biased region" description="Polar residues" evidence="12">
    <location>
        <begin position="575"/>
        <end position="584"/>
    </location>
</feature>
<dbReference type="PANTHER" id="PTHR12716">
    <property type="entry name" value="TRANSCRIPTION INITIATION FACTOR IIE, BETA SUBUNIT"/>
    <property type="match status" value="1"/>
</dbReference>
<dbReference type="Proteomes" id="UP000663827">
    <property type="component" value="Unassembled WGS sequence"/>
</dbReference>
<keyword evidence="6" id="KW-0805">Transcription regulation</keyword>
<accession>A0A8H3E1Z4</accession>
<dbReference type="Pfam" id="PF02186">
    <property type="entry name" value="TFIIE_beta"/>
    <property type="match status" value="1"/>
</dbReference>
<keyword evidence="3" id="KW-0121">Carboxypeptidase</keyword>
<evidence type="ECO:0000313" key="15">
    <source>
        <dbReference type="Proteomes" id="UP000663827"/>
    </source>
</evidence>
<organism evidence="14 15">
    <name type="scientific">Rhizoctonia solani</name>
    <dbReference type="NCBI Taxonomy" id="456999"/>
    <lineage>
        <taxon>Eukaryota</taxon>
        <taxon>Fungi</taxon>
        <taxon>Dikarya</taxon>
        <taxon>Basidiomycota</taxon>
        <taxon>Agaricomycotina</taxon>
        <taxon>Agaricomycetes</taxon>
        <taxon>Cantharellales</taxon>
        <taxon>Ceratobasidiaceae</taxon>
        <taxon>Rhizoctonia</taxon>
    </lineage>
</organism>
<dbReference type="PRINTS" id="PR00724">
    <property type="entry name" value="CRBOXYPTASEC"/>
</dbReference>
<dbReference type="PROSITE" id="PS51351">
    <property type="entry name" value="TFIIE_BETA_C"/>
    <property type="match status" value="1"/>
</dbReference>
<feature type="region of interest" description="Disordered" evidence="12">
    <location>
        <begin position="365"/>
        <end position="384"/>
    </location>
</feature>
<dbReference type="Gene3D" id="3.40.50.1820">
    <property type="entry name" value="alpha/beta hydrolase"/>
    <property type="match status" value="1"/>
</dbReference>
<evidence type="ECO:0000256" key="2">
    <source>
        <dbReference type="ARBA" id="ARBA00009431"/>
    </source>
</evidence>
<name>A0A8H3E1Z4_9AGAM</name>
<proteinExistence type="inferred from homology"/>
<feature type="non-terminal residue" evidence="14">
    <location>
        <position position="623"/>
    </location>
</feature>
<comment type="function">
    <text evidence="11">Recruits TFIIH to the initiation complex and stimulates the RNA polymerase II C-terminal domain kinase and DNA-dependent ATPase activities of TFIIH. Both TFIIH and TFIIE are required for promoter clearance by RNA polymerase.</text>
</comment>
<dbReference type="EMBL" id="CAJNJQ010001674">
    <property type="protein sequence ID" value="CAE7146202.1"/>
    <property type="molecule type" value="Genomic_DNA"/>
</dbReference>
<dbReference type="GO" id="GO:0005673">
    <property type="term" value="C:transcription factor TFIIE complex"/>
    <property type="evidence" value="ECO:0007669"/>
    <property type="project" value="InterPro"/>
</dbReference>
<gene>
    <name evidence="14" type="ORF">RDB_LOCUS82127</name>
</gene>
<keyword evidence="10" id="KW-0539">Nucleus</keyword>
<evidence type="ECO:0000256" key="3">
    <source>
        <dbReference type="ARBA" id="ARBA00022645"/>
    </source>
</evidence>
<feature type="domain" description="TFIIE beta" evidence="13">
    <location>
        <begin position="392"/>
        <end position="470"/>
    </location>
</feature>
<comment type="caution">
    <text evidence="14">The sequence shown here is derived from an EMBL/GenBank/DDBJ whole genome shotgun (WGS) entry which is preliminary data.</text>
</comment>
<dbReference type="GO" id="GO:0006367">
    <property type="term" value="P:transcription initiation at RNA polymerase II promoter"/>
    <property type="evidence" value="ECO:0007669"/>
    <property type="project" value="InterPro"/>
</dbReference>
<evidence type="ECO:0000313" key="14">
    <source>
        <dbReference type="EMBL" id="CAE7146202.1"/>
    </source>
</evidence>
<dbReference type="SUPFAM" id="SSF53474">
    <property type="entry name" value="alpha/beta-Hydrolases"/>
    <property type="match status" value="1"/>
</dbReference>
<dbReference type="PANTHER" id="PTHR12716:SF8">
    <property type="entry name" value="TRANSCRIPTION INITIATION FACTOR IIE SUBUNIT BETA"/>
    <property type="match status" value="1"/>
</dbReference>
<feature type="compositionally biased region" description="Basic residues" evidence="12">
    <location>
        <begin position="585"/>
        <end position="598"/>
    </location>
</feature>
<dbReference type="GO" id="GO:0003677">
    <property type="term" value="F:DNA binding"/>
    <property type="evidence" value="ECO:0007669"/>
    <property type="project" value="UniProtKB-KW"/>
</dbReference>
<evidence type="ECO:0000256" key="9">
    <source>
        <dbReference type="ARBA" id="ARBA00023180"/>
    </source>
</evidence>
<evidence type="ECO:0000256" key="4">
    <source>
        <dbReference type="ARBA" id="ARBA00022670"/>
    </source>
</evidence>
<dbReference type="GO" id="GO:0004185">
    <property type="term" value="F:serine-type carboxypeptidase activity"/>
    <property type="evidence" value="ECO:0007669"/>
    <property type="project" value="InterPro"/>
</dbReference>
<dbReference type="Pfam" id="PF00450">
    <property type="entry name" value="Peptidase_S10"/>
    <property type="match status" value="1"/>
</dbReference>
<evidence type="ECO:0000256" key="5">
    <source>
        <dbReference type="ARBA" id="ARBA00022801"/>
    </source>
</evidence>
<protein>
    <recommendedName>
        <fullName evidence="13">TFIIE beta domain-containing protein</fullName>
    </recommendedName>
</protein>
<dbReference type="AlphaFoldDB" id="A0A8H3E1Z4"/>
<comment type="similarity">
    <text evidence="2">Belongs to the peptidase S10 family.</text>
</comment>
<comment type="subcellular location">
    <subcellularLocation>
        <location evidence="1">Nucleus</location>
    </subcellularLocation>
</comment>
<keyword evidence="9" id="KW-0325">Glycoprotein</keyword>
<evidence type="ECO:0000256" key="7">
    <source>
        <dbReference type="ARBA" id="ARBA00023125"/>
    </source>
</evidence>
<evidence type="ECO:0000259" key="13">
    <source>
        <dbReference type="PROSITE" id="PS51351"/>
    </source>
</evidence>
<dbReference type="InterPro" id="IPR040501">
    <property type="entry name" value="TFA2_Winged_2"/>
</dbReference>
<evidence type="ECO:0000256" key="12">
    <source>
        <dbReference type="SAM" id="MobiDB-lite"/>
    </source>
</evidence>
<feature type="region of interest" description="Disordered" evidence="12">
    <location>
        <begin position="575"/>
        <end position="623"/>
    </location>
</feature>
<dbReference type="InterPro" id="IPR029058">
    <property type="entry name" value="AB_hydrolase_fold"/>
</dbReference>
<dbReference type="Pfam" id="PF22254">
    <property type="entry name" value="TFA2_E-tether"/>
    <property type="match status" value="1"/>
</dbReference>
<reference evidence="14" key="1">
    <citation type="submission" date="2021-01" db="EMBL/GenBank/DDBJ databases">
        <authorList>
            <person name="Kaushik A."/>
        </authorList>
    </citation>
    <scope>NUCLEOTIDE SEQUENCE</scope>
    <source>
        <strain evidence="14">AG5</strain>
    </source>
</reference>
<evidence type="ECO:0000256" key="8">
    <source>
        <dbReference type="ARBA" id="ARBA00023163"/>
    </source>
</evidence>
<keyword evidence="8" id="KW-0804">Transcription</keyword>
<dbReference type="GO" id="GO:0001097">
    <property type="term" value="F:TFIIH-class transcription factor complex binding"/>
    <property type="evidence" value="ECO:0007669"/>
    <property type="project" value="TreeGrafter"/>
</dbReference>
<evidence type="ECO:0000256" key="10">
    <source>
        <dbReference type="ARBA" id="ARBA00023242"/>
    </source>
</evidence>
<dbReference type="Pfam" id="PF18121">
    <property type="entry name" value="TFA2_Winged_2"/>
    <property type="match status" value="1"/>
</dbReference>
<evidence type="ECO:0000256" key="11">
    <source>
        <dbReference type="ARBA" id="ARBA00025581"/>
    </source>
</evidence>
<dbReference type="InterPro" id="IPR001563">
    <property type="entry name" value="Peptidase_S10"/>
</dbReference>
<evidence type="ECO:0000256" key="6">
    <source>
        <dbReference type="ARBA" id="ARBA00023015"/>
    </source>
</evidence>
<dbReference type="InterPro" id="IPR054600">
    <property type="entry name" value="TFA2_E-tether"/>
</dbReference>
<keyword evidence="7" id="KW-0238">DNA-binding</keyword>
<dbReference type="GO" id="GO:0006508">
    <property type="term" value="P:proteolysis"/>
    <property type="evidence" value="ECO:0007669"/>
    <property type="project" value="UniProtKB-KW"/>
</dbReference>
<evidence type="ECO:0000256" key="1">
    <source>
        <dbReference type="ARBA" id="ARBA00004123"/>
    </source>
</evidence>
<sequence>SHVLWVEQPVGTGFSQGVPNITNEDQLAAQFAGFLAQFLEVFSELKGKNFYAAGESYAGFYVPYIANYLYEHPKAVDLNLKGVWITDPSVSYDLVTEHIPALNFAEKWKDVLGLNSTFLANLQKIGKKCGFTDYSKKHATYPPKGKLPLPSQAYTGTPDYSGIKDECAVWDMVYEAAITVNPNFNVYRIFDVWPVLWVRRAWIPSFNNQQSPIYFNRTEVQDAIHAPHINWDECSPIDVFVNGTDNSLPVMLSVMPNVIEKSERTVVMHGGIRGSSRWDLILAAVFDLLVDEGLSWLLSFVLARDVVLTDEDEGFSTGVDLTRVCEDELYTIIRGIEWHVHPTTTMSNNGPASFPLRAGVSSRANTPKGISLPTAGNSSKDPKKRAKAVEVFSQPKDTGSGFQKGTQLSYLISALKERKGPIRLEDLGAYANVPNVESDPLLIKALNEHERVSVDPKLKLYTWRPDFQVKDKQTVLGEITRHARGGAGVSMKSLKESWTGALQAVEELEKEGLVLATRSAKDDHIKMVFRNDMTPEMGGKKVDDEFIKLWKNLVVPPEADMIRALESEGLQITTAESSAKSNGLQKKKGKKNAPRQRPVKITNTHLQGIDLSKDYAPPPKEDA</sequence>
<dbReference type="InterPro" id="IPR003166">
    <property type="entry name" value="TFIIE_bsu_DNA-bd"/>
</dbReference>